<keyword evidence="3" id="KW-1185">Reference proteome</keyword>
<evidence type="ECO:0000313" key="2">
    <source>
        <dbReference type="EnsemblMetazoa" id="ENSAATROPP009574"/>
    </source>
</evidence>
<name>A0AAG5DFF3_ANOAO</name>
<evidence type="ECO:0000313" key="3">
    <source>
        <dbReference type="Proteomes" id="UP000075880"/>
    </source>
</evidence>
<feature type="region of interest" description="Disordered" evidence="1">
    <location>
        <begin position="1"/>
        <end position="43"/>
    </location>
</feature>
<accession>A0AAG5DFF3</accession>
<feature type="compositionally biased region" description="Low complexity" evidence="1">
    <location>
        <begin position="10"/>
        <end position="40"/>
    </location>
</feature>
<dbReference type="EnsemblMetazoa" id="ENSAATROPT010605">
    <property type="protein sequence ID" value="ENSAATROPP009574"/>
    <property type="gene ID" value="ENSAATROPG008625"/>
</dbReference>
<dbReference type="Proteomes" id="UP000075880">
    <property type="component" value="Unassembled WGS sequence"/>
</dbReference>
<proteinExistence type="predicted"/>
<protein>
    <submittedName>
        <fullName evidence="2">Uncharacterized protein</fullName>
    </submittedName>
</protein>
<dbReference type="AlphaFoldDB" id="A0AAG5DFF3"/>
<reference evidence="2" key="1">
    <citation type="submission" date="2024-04" db="UniProtKB">
        <authorList>
            <consortium name="EnsemblMetazoa"/>
        </authorList>
    </citation>
    <scope>IDENTIFICATION</scope>
    <source>
        <strain evidence="2">EBRO</strain>
    </source>
</reference>
<sequence>MCHHVNSVLSSTNTTNCPSTTTTTTTTTTSTSTTTASTSTKNRLPLLPHHHYNKITFSRAACCFFCHDYGYHRTVPLLATVVPISKN</sequence>
<organism evidence="2 3">
    <name type="scientific">Anopheles atroparvus</name>
    <name type="common">European mosquito</name>
    <dbReference type="NCBI Taxonomy" id="41427"/>
    <lineage>
        <taxon>Eukaryota</taxon>
        <taxon>Metazoa</taxon>
        <taxon>Ecdysozoa</taxon>
        <taxon>Arthropoda</taxon>
        <taxon>Hexapoda</taxon>
        <taxon>Insecta</taxon>
        <taxon>Pterygota</taxon>
        <taxon>Neoptera</taxon>
        <taxon>Endopterygota</taxon>
        <taxon>Diptera</taxon>
        <taxon>Nematocera</taxon>
        <taxon>Culicoidea</taxon>
        <taxon>Culicidae</taxon>
        <taxon>Anophelinae</taxon>
        <taxon>Anopheles</taxon>
    </lineage>
</organism>
<evidence type="ECO:0000256" key="1">
    <source>
        <dbReference type="SAM" id="MobiDB-lite"/>
    </source>
</evidence>